<gene>
    <name evidence="12" type="ORF">ACFFJK_13395</name>
</gene>
<keyword evidence="5" id="KW-0808">Transferase</keyword>
<evidence type="ECO:0000259" key="10">
    <source>
        <dbReference type="PROSITE" id="PS50110"/>
    </source>
</evidence>
<dbReference type="InterPro" id="IPR005467">
    <property type="entry name" value="His_kinase_dom"/>
</dbReference>
<dbReference type="PROSITE" id="PS50885">
    <property type="entry name" value="HAMP"/>
    <property type="match status" value="1"/>
</dbReference>
<dbReference type="PROSITE" id="PS50109">
    <property type="entry name" value="HIS_KIN"/>
    <property type="match status" value="1"/>
</dbReference>
<evidence type="ECO:0000313" key="12">
    <source>
        <dbReference type="EMBL" id="MFC0252888.1"/>
    </source>
</evidence>
<name>A0ABV6FH72_9BURK</name>
<dbReference type="InterPro" id="IPR003594">
    <property type="entry name" value="HATPase_dom"/>
</dbReference>
<evidence type="ECO:0000259" key="11">
    <source>
        <dbReference type="PROSITE" id="PS50885"/>
    </source>
</evidence>
<dbReference type="EC" id="2.7.13.3" evidence="3"/>
<dbReference type="PRINTS" id="PR00344">
    <property type="entry name" value="BCTRLSENSOR"/>
</dbReference>
<dbReference type="Pfam" id="PF02518">
    <property type="entry name" value="HATPase_c"/>
    <property type="match status" value="1"/>
</dbReference>
<feature type="domain" description="HAMP" evidence="11">
    <location>
        <begin position="269"/>
        <end position="322"/>
    </location>
</feature>
<dbReference type="SUPFAM" id="SSF55874">
    <property type="entry name" value="ATPase domain of HSP90 chaperone/DNA topoisomerase II/histidine kinase"/>
    <property type="match status" value="1"/>
</dbReference>
<evidence type="ECO:0000256" key="7">
    <source>
        <dbReference type="PROSITE-ProRule" id="PRU00169"/>
    </source>
</evidence>
<dbReference type="InterPro" id="IPR004358">
    <property type="entry name" value="Sig_transdc_His_kin-like_C"/>
</dbReference>
<dbReference type="CDD" id="cd00082">
    <property type="entry name" value="HisKA"/>
    <property type="match status" value="1"/>
</dbReference>
<keyword evidence="12" id="KW-0067">ATP-binding</keyword>
<dbReference type="Gene3D" id="1.10.287.130">
    <property type="match status" value="1"/>
</dbReference>
<dbReference type="PANTHER" id="PTHR43547:SF2">
    <property type="entry name" value="HYBRID SIGNAL TRANSDUCTION HISTIDINE KINASE C"/>
    <property type="match status" value="1"/>
</dbReference>
<evidence type="ECO:0000256" key="5">
    <source>
        <dbReference type="ARBA" id="ARBA00022679"/>
    </source>
</evidence>
<sequence>MNPWSKLGTASLTRRFALASAILAAAAVLLATAASLWLVDRQHDAAVALLQQREAAFHARTVGNTLATLVSRMEEVADSPILATGLVDSAGRETYLAPFLGGLRQINGIPVQVLFTDFEGKAVAGNGLERFDQEQLAWLRARIDQGVETAAIFNRPDSAELVGVSLLRYSRTNTPEGALVYKVRVQDLHPGPAAMLTWKTQAQATPAAPYLEIPVKVPAQLGNLGLMLRVDTSRLGDILETPSSQYGLIGGIAVLLALVVFLLGSRLSLGLTQDLRKLEQFAGRLGEEGITEHRAELVGSSETITLARSINQMLDRLHLQQEHLQREHQRKDEFLAMLAHELRNPLAPISSAAQLLRMLFAHEPRVRQASEVIGRQVTHMTHLVDDLLDVSRVTRGLVTINKSEVELGAVLREAVEQVVPVIEARGHRLALDIAPNPLPVSGDRTRLIQVAANLLNNAAKYTPDGGELRVCLQQQGGSAVLRVQDNGIGMDPDLLPAVFDLFTQGQRTPDRAQGGLGLGLALVKKLVELHGGSVEAHSTGAGQGSTFTIRLPLLPAVQGAPASAAATAAAAAPATSAAPADPAAPTGAGTDASRVLVVDDNVDAANTLAMLLRSAGHRVTTGHSAQAALAAAGREDFDFILLDIGLPDMSGHALAKALKQLPRCAGSTLIAVSGYGQEQDRRMSLQAGFADHLVKPIVADELIDTIARLKAAPGAHPRA</sequence>
<organism evidence="12 13">
    <name type="scientific">Massilia consociata</name>
    <dbReference type="NCBI Taxonomy" id="760117"/>
    <lineage>
        <taxon>Bacteria</taxon>
        <taxon>Pseudomonadati</taxon>
        <taxon>Pseudomonadota</taxon>
        <taxon>Betaproteobacteria</taxon>
        <taxon>Burkholderiales</taxon>
        <taxon>Oxalobacteraceae</taxon>
        <taxon>Telluria group</taxon>
        <taxon>Massilia</taxon>
    </lineage>
</organism>
<dbReference type="Pfam" id="PF00072">
    <property type="entry name" value="Response_reg"/>
    <property type="match status" value="1"/>
</dbReference>
<evidence type="ECO:0000256" key="8">
    <source>
        <dbReference type="SAM" id="Phobius"/>
    </source>
</evidence>
<accession>A0ABV6FH72</accession>
<reference evidence="12 13" key="1">
    <citation type="submission" date="2024-09" db="EMBL/GenBank/DDBJ databases">
        <authorList>
            <person name="Sun Q."/>
            <person name="Mori K."/>
        </authorList>
    </citation>
    <scope>NUCLEOTIDE SEQUENCE [LARGE SCALE GENOMIC DNA]</scope>
    <source>
        <strain evidence="12 13">CCM 7792</strain>
    </source>
</reference>
<dbReference type="InterPro" id="IPR011006">
    <property type="entry name" value="CheY-like_superfamily"/>
</dbReference>
<dbReference type="SUPFAM" id="SSF52172">
    <property type="entry name" value="CheY-like"/>
    <property type="match status" value="1"/>
</dbReference>
<dbReference type="InterPro" id="IPR003660">
    <property type="entry name" value="HAMP_dom"/>
</dbReference>
<evidence type="ECO:0000256" key="4">
    <source>
        <dbReference type="ARBA" id="ARBA00022553"/>
    </source>
</evidence>
<dbReference type="PROSITE" id="PS50110">
    <property type="entry name" value="RESPONSE_REGULATORY"/>
    <property type="match status" value="1"/>
</dbReference>
<feature type="transmembrane region" description="Helical" evidence="8">
    <location>
        <begin position="246"/>
        <end position="269"/>
    </location>
</feature>
<dbReference type="EMBL" id="JBHLWP010000013">
    <property type="protein sequence ID" value="MFC0252888.1"/>
    <property type="molecule type" value="Genomic_DNA"/>
</dbReference>
<keyword evidence="12" id="KW-0547">Nucleotide-binding</keyword>
<keyword evidence="8" id="KW-1133">Transmembrane helix</keyword>
<evidence type="ECO:0000256" key="6">
    <source>
        <dbReference type="ARBA" id="ARBA00022777"/>
    </source>
</evidence>
<dbReference type="CDD" id="cd17580">
    <property type="entry name" value="REC_2_DhkD-like"/>
    <property type="match status" value="1"/>
</dbReference>
<protein>
    <recommendedName>
        <fullName evidence="3">histidine kinase</fullName>
        <ecNumber evidence="3">2.7.13.3</ecNumber>
    </recommendedName>
</protein>
<evidence type="ECO:0000313" key="13">
    <source>
        <dbReference type="Proteomes" id="UP001589773"/>
    </source>
</evidence>
<evidence type="ECO:0000256" key="1">
    <source>
        <dbReference type="ARBA" id="ARBA00000085"/>
    </source>
</evidence>
<comment type="catalytic activity">
    <reaction evidence="1">
        <text>ATP + protein L-histidine = ADP + protein N-phospho-L-histidine.</text>
        <dbReference type="EC" id="2.7.13.3"/>
    </reaction>
</comment>
<dbReference type="InterPro" id="IPR036890">
    <property type="entry name" value="HATPase_C_sf"/>
</dbReference>
<dbReference type="Pfam" id="PF00512">
    <property type="entry name" value="HisKA"/>
    <property type="match status" value="1"/>
</dbReference>
<keyword evidence="8" id="KW-0472">Membrane</keyword>
<dbReference type="InterPro" id="IPR036097">
    <property type="entry name" value="HisK_dim/P_sf"/>
</dbReference>
<dbReference type="SMART" id="SM00448">
    <property type="entry name" value="REC"/>
    <property type="match status" value="1"/>
</dbReference>
<dbReference type="SMART" id="SM00387">
    <property type="entry name" value="HATPase_c"/>
    <property type="match status" value="1"/>
</dbReference>
<keyword evidence="6" id="KW-0418">Kinase</keyword>
<comment type="caution">
    <text evidence="12">The sequence shown here is derived from an EMBL/GenBank/DDBJ whole genome shotgun (WGS) entry which is preliminary data.</text>
</comment>
<comment type="subcellular location">
    <subcellularLocation>
        <location evidence="2">Membrane</location>
    </subcellularLocation>
</comment>
<feature type="modified residue" description="4-aspartylphosphate" evidence="7">
    <location>
        <position position="643"/>
    </location>
</feature>
<dbReference type="InterPro" id="IPR003661">
    <property type="entry name" value="HisK_dim/P_dom"/>
</dbReference>
<dbReference type="SUPFAM" id="SSF47384">
    <property type="entry name" value="Homodimeric domain of signal transducing histidine kinase"/>
    <property type="match status" value="1"/>
</dbReference>
<dbReference type="RefSeq" id="WP_379679773.1">
    <property type="nucleotide sequence ID" value="NZ_JBHLWP010000013.1"/>
</dbReference>
<proteinExistence type="predicted"/>
<dbReference type="Proteomes" id="UP001589773">
    <property type="component" value="Unassembled WGS sequence"/>
</dbReference>
<dbReference type="Gene3D" id="6.10.340.10">
    <property type="match status" value="1"/>
</dbReference>
<dbReference type="Gene3D" id="3.40.50.2300">
    <property type="match status" value="1"/>
</dbReference>
<feature type="domain" description="Response regulatory" evidence="10">
    <location>
        <begin position="594"/>
        <end position="710"/>
    </location>
</feature>
<feature type="domain" description="Histidine kinase" evidence="9">
    <location>
        <begin position="337"/>
        <end position="555"/>
    </location>
</feature>
<evidence type="ECO:0000256" key="3">
    <source>
        <dbReference type="ARBA" id="ARBA00012438"/>
    </source>
</evidence>
<keyword evidence="8" id="KW-0812">Transmembrane</keyword>
<keyword evidence="13" id="KW-1185">Reference proteome</keyword>
<evidence type="ECO:0000256" key="2">
    <source>
        <dbReference type="ARBA" id="ARBA00004370"/>
    </source>
</evidence>
<dbReference type="SMART" id="SM00388">
    <property type="entry name" value="HisKA"/>
    <property type="match status" value="1"/>
</dbReference>
<evidence type="ECO:0000259" key="9">
    <source>
        <dbReference type="PROSITE" id="PS50109"/>
    </source>
</evidence>
<keyword evidence="4 7" id="KW-0597">Phosphoprotein</keyword>
<dbReference type="PANTHER" id="PTHR43547">
    <property type="entry name" value="TWO-COMPONENT HISTIDINE KINASE"/>
    <property type="match status" value="1"/>
</dbReference>
<dbReference type="Gene3D" id="3.30.565.10">
    <property type="entry name" value="Histidine kinase-like ATPase, C-terminal domain"/>
    <property type="match status" value="1"/>
</dbReference>
<dbReference type="GO" id="GO:0005524">
    <property type="term" value="F:ATP binding"/>
    <property type="evidence" value="ECO:0007669"/>
    <property type="project" value="UniProtKB-KW"/>
</dbReference>
<dbReference type="InterPro" id="IPR001789">
    <property type="entry name" value="Sig_transdc_resp-reg_receiver"/>
</dbReference>
<dbReference type="CDD" id="cd00075">
    <property type="entry name" value="HATPase"/>
    <property type="match status" value="1"/>
</dbReference>